<sequence>MNKQPETPKTSQKKTTADPEMEGPFAEKDEVKKAENKMRKAAATKTK</sequence>
<protein>
    <submittedName>
        <fullName evidence="2">Uncharacterized protein</fullName>
    </submittedName>
</protein>
<dbReference type="Proteomes" id="UP000429232">
    <property type="component" value="Chromosome"/>
</dbReference>
<name>A0A6I4I243_9SPHI</name>
<proteinExistence type="predicted"/>
<dbReference type="EMBL" id="CP066775">
    <property type="protein sequence ID" value="QQL50910.1"/>
    <property type="molecule type" value="Genomic_DNA"/>
</dbReference>
<accession>A0A6I4I243</accession>
<dbReference type="KEGG" id="mgik:GO620_005495"/>
<evidence type="ECO:0000313" key="2">
    <source>
        <dbReference type="EMBL" id="QQL50910.1"/>
    </source>
</evidence>
<organism evidence="2 3">
    <name type="scientific">Mucilaginibacter ginkgonis</name>
    <dbReference type="NCBI Taxonomy" id="2682091"/>
    <lineage>
        <taxon>Bacteria</taxon>
        <taxon>Pseudomonadati</taxon>
        <taxon>Bacteroidota</taxon>
        <taxon>Sphingobacteriia</taxon>
        <taxon>Sphingobacteriales</taxon>
        <taxon>Sphingobacteriaceae</taxon>
        <taxon>Mucilaginibacter</taxon>
    </lineage>
</organism>
<keyword evidence="3" id="KW-1185">Reference proteome</keyword>
<dbReference type="AlphaFoldDB" id="A0A6I4I243"/>
<feature type="compositionally biased region" description="Basic and acidic residues" evidence="1">
    <location>
        <begin position="25"/>
        <end position="38"/>
    </location>
</feature>
<evidence type="ECO:0000313" key="3">
    <source>
        <dbReference type="Proteomes" id="UP000429232"/>
    </source>
</evidence>
<evidence type="ECO:0000256" key="1">
    <source>
        <dbReference type="SAM" id="MobiDB-lite"/>
    </source>
</evidence>
<gene>
    <name evidence="2" type="ORF">GO620_005495</name>
</gene>
<reference evidence="2 3" key="1">
    <citation type="submission" date="2020-12" db="EMBL/GenBank/DDBJ databases">
        <title>HMF7856_wgs.fasta genome submission.</title>
        <authorList>
            <person name="Kang H."/>
            <person name="Kim H."/>
            <person name="Joh K."/>
        </authorList>
    </citation>
    <scope>NUCLEOTIDE SEQUENCE [LARGE SCALE GENOMIC DNA]</scope>
    <source>
        <strain evidence="2 3">HMF7856</strain>
    </source>
</reference>
<dbReference type="RefSeq" id="WP_157526591.1">
    <property type="nucleotide sequence ID" value="NZ_CP066775.1"/>
</dbReference>
<feature type="region of interest" description="Disordered" evidence="1">
    <location>
        <begin position="1"/>
        <end position="47"/>
    </location>
</feature>
<feature type="compositionally biased region" description="Polar residues" evidence="1">
    <location>
        <begin position="1"/>
        <end position="14"/>
    </location>
</feature>